<dbReference type="SUPFAM" id="SSF49899">
    <property type="entry name" value="Concanavalin A-like lectins/glucanases"/>
    <property type="match status" value="1"/>
</dbReference>
<evidence type="ECO:0000256" key="12">
    <source>
        <dbReference type="ARBA" id="ARBA00022741"/>
    </source>
</evidence>
<evidence type="ECO:0000256" key="26">
    <source>
        <dbReference type="SAM" id="MobiDB-lite"/>
    </source>
</evidence>
<dbReference type="InterPro" id="IPR017853">
    <property type="entry name" value="GH"/>
</dbReference>
<evidence type="ECO:0000256" key="17">
    <source>
        <dbReference type="ARBA" id="ARBA00023136"/>
    </source>
</evidence>
<evidence type="ECO:0000256" key="23">
    <source>
        <dbReference type="PROSITE-ProRule" id="PRU10141"/>
    </source>
</evidence>
<keyword evidence="14 25" id="KW-0378">Hydrolase</keyword>
<dbReference type="PROSITE" id="PS50011">
    <property type="entry name" value="PROTEIN_KINASE_DOM"/>
    <property type="match status" value="1"/>
</dbReference>
<evidence type="ECO:0000256" key="20">
    <source>
        <dbReference type="ARBA" id="ARBA00023295"/>
    </source>
</evidence>
<dbReference type="Gene3D" id="3.20.20.80">
    <property type="entry name" value="Glycosidases"/>
    <property type="match status" value="1"/>
</dbReference>
<dbReference type="CDD" id="cd06899">
    <property type="entry name" value="lectin_legume_LecRK_Arcelin_ConA"/>
    <property type="match status" value="1"/>
</dbReference>
<dbReference type="PROSITE" id="PS00587">
    <property type="entry name" value="GLYCOSYL_HYDROL_F17"/>
    <property type="match status" value="1"/>
</dbReference>
<dbReference type="Pfam" id="PF00139">
    <property type="entry name" value="Lectin_legB"/>
    <property type="match status" value="1"/>
</dbReference>
<evidence type="ECO:0000256" key="9">
    <source>
        <dbReference type="ARBA" id="ARBA00022692"/>
    </source>
</evidence>
<dbReference type="SUPFAM" id="SSF56112">
    <property type="entry name" value="Protein kinase-like (PK-like)"/>
    <property type="match status" value="1"/>
</dbReference>
<dbReference type="InterPro" id="IPR019825">
    <property type="entry name" value="Lectin_legB_Mn/Ca_BS"/>
</dbReference>
<keyword evidence="19" id="KW-0325">Glycoprotein</keyword>
<dbReference type="PANTHER" id="PTHR27007">
    <property type="match status" value="1"/>
</dbReference>
<evidence type="ECO:0000256" key="11">
    <source>
        <dbReference type="ARBA" id="ARBA00022734"/>
    </source>
</evidence>
<comment type="similarity">
    <text evidence="4 24">Belongs to the glycosyl hydrolase 17 family.</text>
</comment>
<evidence type="ECO:0000256" key="14">
    <source>
        <dbReference type="ARBA" id="ARBA00022801"/>
    </source>
</evidence>
<dbReference type="InterPro" id="IPR013320">
    <property type="entry name" value="ConA-like_dom_sf"/>
</dbReference>
<evidence type="ECO:0000256" key="24">
    <source>
        <dbReference type="RuleBase" id="RU004335"/>
    </source>
</evidence>
<evidence type="ECO:0000256" key="8">
    <source>
        <dbReference type="ARBA" id="ARBA00022679"/>
    </source>
</evidence>
<keyword evidence="20 25" id="KW-0326">Glycosidase</keyword>
<comment type="catalytic activity">
    <reaction evidence="1">
        <text>Hydrolysis of (1-&gt;3)-beta-D-glucosidic linkages in (1-&gt;3)-beta-D-glucans.</text>
        <dbReference type="EC" id="3.2.1.39"/>
    </reaction>
</comment>
<evidence type="ECO:0000256" key="25">
    <source>
        <dbReference type="RuleBase" id="RU004336"/>
    </source>
</evidence>
<dbReference type="FunFam" id="3.20.20.80:FF:000005">
    <property type="entry name" value="Glucan endo-1,3-beta-glucosidase 14"/>
    <property type="match status" value="1"/>
</dbReference>
<keyword evidence="12 23" id="KW-0547">Nucleotide-binding</keyword>
<dbReference type="CDD" id="cd14066">
    <property type="entry name" value="STKc_IRAK"/>
    <property type="match status" value="1"/>
</dbReference>
<dbReference type="GO" id="GO:0005886">
    <property type="term" value="C:plasma membrane"/>
    <property type="evidence" value="ECO:0007669"/>
    <property type="project" value="UniProtKB-SubCell"/>
</dbReference>
<feature type="domain" description="Protein kinase" evidence="29">
    <location>
        <begin position="366"/>
        <end position="653"/>
    </location>
</feature>
<reference evidence="30 31" key="1">
    <citation type="submission" date="2020-09" db="EMBL/GenBank/DDBJ databases">
        <authorList>
            <person name="Ashkenazy H."/>
        </authorList>
    </citation>
    <scope>NUCLEOTIDE SEQUENCE [LARGE SCALE GENOMIC DNA]</scope>
    <source>
        <strain evidence="31">cv. Cdm-0</strain>
    </source>
</reference>
<protein>
    <submittedName>
        <fullName evidence="30">(thale cress) hypothetical protein</fullName>
    </submittedName>
</protein>
<dbReference type="FunFam" id="3.30.200.20:FF:000810">
    <property type="entry name" value="L-type lectin-domain containing receptor kinase S.6"/>
    <property type="match status" value="1"/>
</dbReference>
<evidence type="ECO:0000256" key="15">
    <source>
        <dbReference type="ARBA" id="ARBA00022840"/>
    </source>
</evidence>
<keyword evidence="11" id="KW-0430">Lectin</keyword>
<evidence type="ECO:0000256" key="5">
    <source>
        <dbReference type="ARBA" id="ARBA00010217"/>
    </source>
</evidence>
<feature type="binding site" evidence="23">
    <location>
        <position position="394"/>
    </location>
    <ligand>
        <name>ATP</name>
        <dbReference type="ChEBI" id="CHEBI:30616"/>
    </ligand>
</feature>
<keyword evidence="13" id="KW-0418">Kinase</keyword>
<evidence type="ECO:0000259" key="29">
    <source>
        <dbReference type="PROSITE" id="PS50011"/>
    </source>
</evidence>
<dbReference type="Gene3D" id="1.10.510.10">
    <property type="entry name" value="Transferase(Phosphotransferase) domain 1"/>
    <property type="match status" value="1"/>
</dbReference>
<keyword evidence="6" id="KW-1003">Cell membrane</keyword>
<dbReference type="GO" id="GO:0005975">
    <property type="term" value="P:carbohydrate metabolic process"/>
    <property type="evidence" value="ECO:0007669"/>
    <property type="project" value="InterPro"/>
</dbReference>
<dbReference type="Gene3D" id="3.30.200.20">
    <property type="entry name" value="Phosphorylase Kinase, domain 1"/>
    <property type="match status" value="1"/>
</dbReference>
<keyword evidence="9 27" id="KW-0812">Transmembrane</keyword>
<dbReference type="GO" id="GO:0004674">
    <property type="term" value="F:protein serine/threonine kinase activity"/>
    <property type="evidence" value="ECO:0007669"/>
    <property type="project" value="UniProtKB-KW"/>
</dbReference>
<accession>A0A7G2FCV8</accession>
<dbReference type="Gene3D" id="2.60.120.200">
    <property type="match status" value="1"/>
</dbReference>
<gene>
    <name evidence="30" type="ORF">AT9943_LOCUS21060</name>
</gene>
<dbReference type="InterPro" id="IPR000490">
    <property type="entry name" value="Glyco_hydro_17"/>
</dbReference>
<sequence>MNHHHYSLVIFHLILFLSLDFPTLSHRFSPPLQNLTLYGDAFFRDRTISLTQQQPCFPSVTTPPSKPSSSGIGRALYVYPIKFLEPSTNTTASFSCRFSFSIIASPSCPFGDGFAFLITSNADSFVFSNGFLGLPNPDDSFIAVEFDTRFDPVHGDINDNHVGIDVSSIFSVSSVDAISKGFDLKSGKEMMAWIEYSDVLKLIRVWVGYSRVKPTSPVLSTQIDLSGKVKEYMHVGFSASNAGIGSALHIVERWKFTTFGSHSDAIQEEEEEKDEECLVCSGEVSENPKEIHRKGFNFRVTVVGLKIPVWSLLPGLAAIVTLVAFIVFSLICGKKRISEEADSNSGLVRMPGRLSLAEIKSATSGFNENAIVGQGASATVYRGSIPSIGSVAVKRFDREHWPQCNRNPFTTEFTTMTGYLRHKNLVQFQGWCSEGTETALVFEYLPNGSLSEFLHKKPSSDPSEEIIVLSWKQRVNIILGVASALTYLHEECERQIIHRDVKTCNIMLDAEFNAKLGDFGLAEIYEHSALLAGRAATLPAGTMGYLAPEYVYTGVPSEKTDVYSFGVVVLEVCTGRRAVGDDGTVLVDLMWSHWETGKVLDGADIMLREEFDAEEMERVLMVGMVCAHPDSEKRPRVKDAVRIIRGEAPLPVLPARRPLLRIRPANEAEEMIVDGLGIEENEWVGQFRAEVANNLPPPKNVIPLLKSVGATKVKLYDADPQALRAFAGSGFELTVALGNEYLAQMSDPIKAQGWVKENVQAYLPNTKIVAIVVGNEVLTSNQSALTAALFPAMQSIHGALVDCGLNKQIFVTTAHSLAILDVSYPPSATSFRRDLLGSLTPILDFHVKTGSPILINAYPFFAYEENPKHVSLDFVLFQPNQGFTDPGSNFHYDNMLFAQVDAVYHALDAVGISYKKVPIVVSETGWPSNGDPQEVGATCDNARKYNGNLIKMMMSKKMRTPIRPECDLTIFVFALFNENMKPGPTSERNYGLFNPDGTPVYSLGIKTSSTHSSGSGSSNSTGGSSSGGGGNTGGSSSGGGIYQPVTGNPSPDYMSISSAGGKGRFVECVLFFFLLCIIKLRL</sequence>
<evidence type="ECO:0000256" key="6">
    <source>
        <dbReference type="ARBA" id="ARBA00022475"/>
    </source>
</evidence>
<evidence type="ECO:0000256" key="1">
    <source>
        <dbReference type="ARBA" id="ARBA00000382"/>
    </source>
</evidence>
<evidence type="ECO:0000256" key="21">
    <source>
        <dbReference type="ARBA" id="ARBA00047899"/>
    </source>
</evidence>
<keyword evidence="10 28" id="KW-0732">Signal</keyword>
<evidence type="ECO:0000256" key="16">
    <source>
        <dbReference type="ARBA" id="ARBA00022989"/>
    </source>
</evidence>
<dbReference type="AlphaFoldDB" id="A0A7G2FCV8"/>
<comment type="similarity">
    <text evidence="5">In the C-terminal section; belongs to the protein kinase superfamily. Ser/Thr protein kinase family.</text>
</comment>
<keyword evidence="15 23" id="KW-0067">ATP-binding</keyword>
<evidence type="ECO:0000256" key="18">
    <source>
        <dbReference type="ARBA" id="ARBA00023170"/>
    </source>
</evidence>
<comment type="catalytic activity">
    <reaction evidence="22">
        <text>L-seryl-[protein] + ATP = O-phospho-L-seryl-[protein] + ADP + H(+)</text>
        <dbReference type="Rhea" id="RHEA:17989"/>
        <dbReference type="Rhea" id="RHEA-COMP:9863"/>
        <dbReference type="Rhea" id="RHEA-COMP:11604"/>
        <dbReference type="ChEBI" id="CHEBI:15378"/>
        <dbReference type="ChEBI" id="CHEBI:29999"/>
        <dbReference type="ChEBI" id="CHEBI:30616"/>
        <dbReference type="ChEBI" id="CHEBI:83421"/>
        <dbReference type="ChEBI" id="CHEBI:456216"/>
        <dbReference type="EC" id="2.7.11.1"/>
    </reaction>
</comment>
<dbReference type="InterPro" id="IPR001220">
    <property type="entry name" value="Legume_lectin_dom"/>
</dbReference>
<dbReference type="GO" id="GO:0002229">
    <property type="term" value="P:defense response to oomycetes"/>
    <property type="evidence" value="ECO:0007669"/>
    <property type="project" value="UniProtKB-ARBA"/>
</dbReference>
<keyword evidence="8" id="KW-0808">Transferase</keyword>
<evidence type="ECO:0000256" key="10">
    <source>
        <dbReference type="ARBA" id="ARBA00022729"/>
    </source>
</evidence>
<comment type="subcellular location">
    <subcellularLocation>
        <location evidence="2">Cell membrane</location>
        <topology evidence="2">Single-pass type I membrane protein</topology>
    </subcellularLocation>
</comment>
<feature type="signal peptide" evidence="28">
    <location>
        <begin position="1"/>
        <end position="25"/>
    </location>
</feature>
<dbReference type="GO" id="GO:0042973">
    <property type="term" value="F:glucan endo-1,3-beta-D-glucosidase activity"/>
    <property type="evidence" value="ECO:0007669"/>
    <property type="project" value="UniProtKB-EC"/>
</dbReference>
<dbReference type="Proteomes" id="UP000516314">
    <property type="component" value="Chromosome 5"/>
</dbReference>
<evidence type="ECO:0000256" key="7">
    <source>
        <dbReference type="ARBA" id="ARBA00022527"/>
    </source>
</evidence>
<evidence type="ECO:0000256" key="3">
    <source>
        <dbReference type="ARBA" id="ARBA00008536"/>
    </source>
</evidence>
<keyword evidence="7" id="KW-0723">Serine/threonine-protein kinase</keyword>
<keyword evidence="17 27" id="KW-0472">Membrane</keyword>
<organism evidence="30 31">
    <name type="scientific">Arabidopsis thaliana</name>
    <name type="common">Mouse-ear cress</name>
    <dbReference type="NCBI Taxonomy" id="3702"/>
    <lineage>
        <taxon>Eukaryota</taxon>
        <taxon>Viridiplantae</taxon>
        <taxon>Streptophyta</taxon>
        <taxon>Embryophyta</taxon>
        <taxon>Tracheophyta</taxon>
        <taxon>Spermatophyta</taxon>
        <taxon>Magnoliopsida</taxon>
        <taxon>eudicotyledons</taxon>
        <taxon>Gunneridae</taxon>
        <taxon>Pentapetalae</taxon>
        <taxon>rosids</taxon>
        <taxon>malvids</taxon>
        <taxon>Brassicales</taxon>
        <taxon>Brassicaceae</taxon>
        <taxon>Camelineae</taxon>
        <taxon>Arabidopsis</taxon>
    </lineage>
</organism>
<evidence type="ECO:0000256" key="28">
    <source>
        <dbReference type="SAM" id="SignalP"/>
    </source>
</evidence>
<dbReference type="FunFam" id="2.60.120.200:FF:000313">
    <property type="entry name" value="L-type lectin-domain containing receptor kinase S.6"/>
    <property type="match status" value="1"/>
</dbReference>
<evidence type="ECO:0000256" key="4">
    <source>
        <dbReference type="ARBA" id="ARBA00008773"/>
    </source>
</evidence>
<name>A0A7G2FCV8_ARATH</name>
<dbReference type="Pfam" id="PF07714">
    <property type="entry name" value="PK_Tyr_Ser-Thr"/>
    <property type="match status" value="1"/>
</dbReference>
<feature type="region of interest" description="Disordered" evidence="26">
    <location>
        <begin position="1004"/>
        <end position="1044"/>
    </location>
</feature>
<feature type="compositionally biased region" description="Low complexity" evidence="26">
    <location>
        <begin position="1007"/>
        <end position="1023"/>
    </location>
</feature>
<dbReference type="InterPro" id="IPR001245">
    <property type="entry name" value="Ser-Thr/Tyr_kinase_cat_dom"/>
</dbReference>
<keyword evidence="18" id="KW-0675">Receptor</keyword>
<evidence type="ECO:0000313" key="31">
    <source>
        <dbReference type="Proteomes" id="UP000516314"/>
    </source>
</evidence>
<dbReference type="FunFam" id="1.10.510.10:FF:000342">
    <property type="entry name" value="L-type lectin-domain containing receptor kinase VIII.1"/>
    <property type="match status" value="1"/>
</dbReference>
<dbReference type="PROSITE" id="PS00307">
    <property type="entry name" value="LECTIN_LEGUME_BETA"/>
    <property type="match status" value="1"/>
</dbReference>
<dbReference type="GO" id="GO:0005524">
    <property type="term" value="F:ATP binding"/>
    <property type="evidence" value="ECO:0007669"/>
    <property type="project" value="UniProtKB-UniRule"/>
</dbReference>
<evidence type="ECO:0000256" key="22">
    <source>
        <dbReference type="ARBA" id="ARBA00048679"/>
    </source>
</evidence>
<evidence type="ECO:0000256" key="13">
    <source>
        <dbReference type="ARBA" id="ARBA00022777"/>
    </source>
</evidence>
<feature type="compositionally biased region" description="Gly residues" evidence="26">
    <location>
        <begin position="1024"/>
        <end position="1041"/>
    </location>
</feature>
<dbReference type="SUPFAM" id="SSF51445">
    <property type="entry name" value="(Trans)glycosidases"/>
    <property type="match status" value="1"/>
</dbReference>
<dbReference type="Pfam" id="PF00332">
    <property type="entry name" value="Glyco_hydro_17"/>
    <property type="match status" value="1"/>
</dbReference>
<proteinExistence type="inferred from homology"/>
<evidence type="ECO:0000256" key="2">
    <source>
        <dbReference type="ARBA" id="ARBA00004251"/>
    </source>
</evidence>
<dbReference type="InterPro" id="IPR000719">
    <property type="entry name" value="Prot_kinase_dom"/>
</dbReference>
<feature type="chain" id="PRO_5028932854" evidence="28">
    <location>
        <begin position="26"/>
        <end position="1082"/>
    </location>
</feature>
<comment type="similarity">
    <text evidence="3">In the N-terminal section; belongs to the leguminous lectin family.</text>
</comment>
<dbReference type="SMART" id="SM00220">
    <property type="entry name" value="S_TKc"/>
    <property type="match status" value="1"/>
</dbReference>
<dbReference type="InterPro" id="IPR050528">
    <property type="entry name" value="L-type_Lectin-RKs"/>
</dbReference>
<dbReference type="PROSITE" id="PS00108">
    <property type="entry name" value="PROTEIN_KINASE_ST"/>
    <property type="match status" value="1"/>
</dbReference>
<dbReference type="GO" id="GO:0030246">
    <property type="term" value="F:carbohydrate binding"/>
    <property type="evidence" value="ECO:0007669"/>
    <property type="project" value="UniProtKB-KW"/>
</dbReference>
<evidence type="ECO:0000313" key="30">
    <source>
        <dbReference type="EMBL" id="CAD5333713.1"/>
    </source>
</evidence>
<dbReference type="InterPro" id="IPR017441">
    <property type="entry name" value="Protein_kinase_ATP_BS"/>
</dbReference>
<feature type="transmembrane region" description="Helical" evidence="27">
    <location>
        <begin position="309"/>
        <end position="331"/>
    </location>
</feature>
<evidence type="ECO:0000256" key="27">
    <source>
        <dbReference type="SAM" id="Phobius"/>
    </source>
</evidence>
<comment type="catalytic activity">
    <reaction evidence="21">
        <text>L-threonyl-[protein] + ATP = O-phospho-L-threonyl-[protein] + ADP + H(+)</text>
        <dbReference type="Rhea" id="RHEA:46608"/>
        <dbReference type="Rhea" id="RHEA-COMP:11060"/>
        <dbReference type="Rhea" id="RHEA-COMP:11605"/>
        <dbReference type="ChEBI" id="CHEBI:15378"/>
        <dbReference type="ChEBI" id="CHEBI:30013"/>
        <dbReference type="ChEBI" id="CHEBI:30616"/>
        <dbReference type="ChEBI" id="CHEBI:61977"/>
        <dbReference type="ChEBI" id="CHEBI:456216"/>
        <dbReference type="EC" id="2.7.11.1"/>
    </reaction>
</comment>
<keyword evidence="16 27" id="KW-1133">Transmembrane helix</keyword>
<dbReference type="EMBL" id="LR881470">
    <property type="protein sequence ID" value="CAD5333713.1"/>
    <property type="molecule type" value="Genomic_DNA"/>
</dbReference>
<dbReference type="InterPro" id="IPR011009">
    <property type="entry name" value="Kinase-like_dom_sf"/>
</dbReference>
<dbReference type="InterPro" id="IPR008271">
    <property type="entry name" value="Ser/Thr_kinase_AS"/>
</dbReference>
<dbReference type="PROSITE" id="PS00107">
    <property type="entry name" value="PROTEIN_KINASE_ATP"/>
    <property type="match status" value="1"/>
</dbReference>
<evidence type="ECO:0000256" key="19">
    <source>
        <dbReference type="ARBA" id="ARBA00023180"/>
    </source>
</evidence>